<reference evidence="3 4" key="1">
    <citation type="submission" date="2021-05" db="EMBL/GenBank/DDBJ databases">
        <title>Kineosporia and Streptomyces sp. nov. two new marine actinobacteria isolated from Coral.</title>
        <authorList>
            <person name="Buangrab K."/>
            <person name="Sutthacheep M."/>
            <person name="Yeemin T."/>
            <person name="Harunari E."/>
            <person name="Igarashi Y."/>
            <person name="Kanchanasin P."/>
            <person name="Tanasupawat S."/>
            <person name="Phongsopitanun W."/>
        </authorList>
    </citation>
    <scope>NUCLEOTIDE SEQUENCE [LARGE SCALE GENOMIC DNA]</scope>
    <source>
        <strain evidence="3 4">J2-2</strain>
    </source>
</reference>
<feature type="domain" description="UspA" evidence="2">
    <location>
        <begin position="4"/>
        <end position="127"/>
    </location>
</feature>
<dbReference type="CDD" id="cd00293">
    <property type="entry name" value="USP-like"/>
    <property type="match status" value="1"/>
</dbReference>
<gene>
    <name evidence="3" type="ORF">KIH74_13485</name>
</gene>
<dbReference type="Proteomes" id="UP001197247">
    <property type="component" value="Unassembled WGS sequence"/>
</dbReference>
<accession>A0ABS5TK40</accession>
<dbReference type="PRINTS" id="PR01438">
    <property type="entry name" value="UNVRSLSTRESS"/>
</dbReference>
<evidence type="ECO:0000313" key="3">
    <source>
        <dbReference type="EMBL" id="MBT0769944.1"/>
    </source>
</evidence>
<dbReference type="PANTHER" id="PTHR46268">
    <property type="entry name" value="STRESS RESPONSE PROTEIN NHAX"/>
    <property type="match status" value="1"/>
</dbReference>
<dbReference type="RefSeq" id="WP_214156243.1">
    <property type="nucleotide sequence ID" value="NZ_JAHBAY010000005.1"/>
</dbReference>
<dbReference type="Gene3D" id="3.40.50.620">
    <property type="entry name" value="HUPs"/>
    <property type="match status" value="1"/>
</dbReference>
<dbReference type="InterPro" id="IPR014729">
    <property type="entry name" value="Rossmann-like_a/b/a_fold"/>
</dbReference>
<dbReference type="SUPFAM" id="SSF52402">
    <property type="entry name" value="Adenine nucleotide alpha hydrolases-like"/>
    <property type="match status" value="1"/>
</dbReference>
<organism evidence="3 4">
    <name type="scientific">Kineosporia corallincola</name>
    <dbReference type="NCBI Taxonomy" id="2835133"/>
    <lineage>
        <taxon>Bacteria</taxon>
        <taxon>Bacillati</taxon>
        <taxon>Actinomycetota</taxon>
        <taxon>Actinomycetes</taxon>
        <taxon>Kineosporiales</taxon>
        <taxon>Kineosporiaceae</taxon>
        <taxon>Kineosporia</taxon>
    </lineage>
</organism>
<evidence type="ECO:0000256" key="1">
    <source>
        <dbReference type="ARBA" id="ARBA00008791"/>
    </source>
</evidence>
<dbReference type="Pfam" id="PF00582">
    <property type="entry name" value="Usp"/>
    <property type="match status" value="1"/>
</dbReference>
<protein>
    <submittedName>
        <fullName evidence="3">Universal stress protein</fullName>
    </submittedName>
</protein>
<proteinExistence type="inferred from homology"/>
<dbReference type="EMBL" id="JAHBAY010000005">
    <property type="protein sequence ID" value="MBT0769944.1"/>
    <property type="molecule type" value="Genomic_DNA"/>
</dbReference>
<sequence length="131" mass="13836">MTVVLAHIPNAAAEAAFEAALQQAVFRSSEMVLVNATRGEALVDPTYATDESLTALHERARERGVMLAMERPVDADIPAAVLAVAEQRDASLIVLGVRHRSAVGKLLLGSVAQRIILDARCPVLSVKSPAG</sequence>
<name>A0ABS5TK40_9ACTN</name>
<comment type="caution">
    <text evidence="3">The sequence shown here is derived from an EMBL/GenBank/DDBJ whole genome shotgun (WGS) entry which is preliminary data.</text>
</comment>
<dbReference type="InterPro" id="IPR006015">
    <property type="entry name" value="Universal_stress_UspA"/>
</dbReference>
<dbReference type="InterPro" id="IPR006016">
    <property type="entry name" value="UspA"/>
</dbReference>
<keyword evidence="4" id="KW-1185">Reference proteome</keyword>
<evidence type="ECO:0000313" key="4">
    <source>
        <dbReference type="Proteomes" id="UP001197247"/>
    </source>
</evidence>
<dbReference type="PANTHER" id="PTHR46268:SF6">
    <property type="entry name" value="UNIVERSAL STRESS PROTEIN UP12"/>
    <property type="match status" value="1"/>
</dbReference>
<evidence type="ECO:0000259" key="2">
    <source>
        <dbReference type="Pfam" id="PF00582"/>
    </source>
</evidence>
<comment type="similarity">
    <text evidence="1">Belongs to the universal stress protein A family.</text>
</comment>